<reference evidence="4 5" key="1">
    <citation type="submission" date="2016-04" db="EMBL/GenBank/DDBJ databases">
        <title>A degradative enzymes factory behind the ericoid mycorrhizal symbiosis.</title>
        <authorList>
            <consortium name="DOE Joint Genome Institute"/>
            <person name="Martino E."/>
            <person name="Morin E."/>
            <person name="Grelet G."/>
            <person name="Kuo A."/>
            <person name="Kohler A."/>
            <person name="Daghino S."/>
            <person name="Barry K."/>
            <person name="Choi C."/>
            <person name="Cichocki N."/>
            <person name="Clum A."/>
            <person name="Copeland A."/>
            <person name="Hainaut M."/>
            <person name="Haridas S."/>
            <person name="Labutti K."/>
            <person name="Lindquist E."/>
            <person name="Lipzen A."/>
            <person name="Khouja H.-R."/>
            <person name="Murat C."/>
            <person name="Ohm R."/>
            <person name="Olson A."/>
            <person name="Spatafora J."/>
            <person name="Veneault-Fourrey C."/>
            <person name="Henrissat B."/>
            <person name="Grigoriev I."/>
            <person name="Martin F."/>
            <person name="Perotto S."/>
        </authorList>
    </citation>
    <scope>NUCLEOTIDE SEQUENCE [LARGE SCALE GENOMIC DNA]</scope>
    <source>
        <strain evidence="4 5">F</strain>
    </source>
</reference>
<dbReference type="STRING" id="1149755.A0A2J6SBH4"/>
<feature type="transmembrane region" description="Helical" evidence="2">
    <location>
        <begin position="174"/>
        <end position="197"/>
    </location>
</feature>
<accession>A0A2J6SBH4</accession>
<evidence type="ECO:0008006" key="6">
    <source>
        <dbReference type="Google" id="ProtNLM"/>
    </source>
</evidence>
<feature type="signal peptide" evidence="3">
    <location>
        <begin position="1"/>
        <end position="22"/>
    </location>
</feature>
<evidence type="ECO:0000256" key="1">
    <source>
        <dbReference type="SAM" id="MobiDB-lite"/>
    </source>
</evidence>
<dbReference type="EMBL" id="KZ613937">
    <property type="protein sequence ID" value="PMD48113.1"/>
    <property type="molecule type" value="Genomic_DNA"/>
</dbReference>
<dbReference type="CDD" id="cd08760">
    <property type="entry name" value="Cyt_b561_FRRS1_like"/>
    <property type="match status" value="1"/>
</dbReference>
<keyword evidence="5" id="KW-1185">Reference proteome</keyword>
<feature type="compositionally biased region" description="Basic and acidic residues" evidence="1">
    <location>
        <begin position="271"/>
        <end position="282"/>
    </location>
</feature>
<feature type="transmembrane region" description="Helical" evidence="2">
    <location>
        <begin position="203"/>
        <end position="224"/>
    </location>
</feature>
<evidence type="ECO:0000256" key="3">
    <source>
        <dbReference type="SAM" id="SignalP"/>
    </source>
</evidence>
<dbReference type="OrthoDB" id="19261at2759"/>
<feature type="chain" id="PRO_5014430747" description="Cytochrome b561 domain-containing protein" evidence="3">
    <location>
        <begin position="23"/>
        <end position="282"/>
    </location>
</feature>
<feature type="transmembrane region" description="Helical" evidence="2">
    <location>
        <begin position="123"/>
        <end position="142"/>
    </location>
</feature>
<proteinExistence type="predicted"/>
<keyword evidence="2" id="KW-0812">Transmembrane</keyword>
<dbReference type="AlphaFoldDB" id="A0A2J6SBH4"/>
<name>A0A2J6SBH4_HYAVF</name>
<evidence type="ECO:0000313" key="4">
    <source>
        <dbReference type="EMBL" id="PMD48113.1"/>
    </source>
</evidence>
<feature type="transmembrane region" description="Helical" evidence="2">
    <location>
        <begin position="46"/>
        <end position="70"/>
    </location>
</feature>
<keyword evidence="3" id="KW-0732">Signal</keyword>
<organism evidence="4 5">
    <name type="scientific">Hyaloscypha variabilis (strain UAMH 11265 / GT02V1 / F)</name>
    <name type="common">Meliniomyces variabilis</name>
    <dbReference type="NCBI Taxonomy" id="1149755"/>
    <lineage>
        <taxon>Eukaryota</taxon>
        <taxon>Fungi</taxon>
        <taxon>Dikarya</taxon>
        <taxon>Ascomycota</taxon>
        <taxon>Pezizomycotina</taxon>
        <taxon>Leotiomycetes</taxon>
        <taxon>Helotiales</taxon>
        <taxon>Hyaloscyphaceae</taxon>
        <taxon>Hyaloscypha</taxon>
        <taxon>Hyaloscypha variabilis</taxon>
    </lineage>
</organism>
<sequence length="282" mass="30543">MPVSRHQVLVLILLTLLPLAISASLNPRDDDDDEPGLHGNPSLRTAVHIAHGVTISLSIILFFPLGGILLRLMQLSPPPHALNPLSFHIAWQATGLVVLCAGFALGCWLSYLHNELWDYGHEQMGTVLFALFLLQPVLGLVGHRRYVALSSSSSASEKGGEEFRSSWVARVHVWYGRCLLVLGAVCGGTGIQLAANWTVPQMLVYVVVAVVVASVYVVVLWVWWGRGRGFGRRRLRLGAPSLETLPLGLPGERLDLPGGLFGGVGEGGNGSEEKIGREERKV</sequence>
<dbReference type="Gene3D" id="1.20.120.1770">
    <property type="match status" value="1"/>
</dbReference>
<gene>
    <name evidence="4" type="ORF">L207DRAFT_559845</name>
</gene>
<evidence type="ECO:0000256" key="2">
    <source>
        <dbReference type="SAM" id="Phobius"/>
    </source>
</evidence>
<dbReference type="PANTHER" id="PTHR47797">
    <property type="entry name" value="DEHYDROGENASE, PUTATIVE (AFU_ORTHOLOGUE AFUA_8G05805)-RELATED"/>
    <property type="match status" value="1"/>
</dbReference>
<feature type="region of interest" description="Disordered" evidence="1">
    <location>
        <begin position="262"/>
        <end position="282"/>
    </location>
</feature>
<keyword evidence="2" id="KW-1133">Transmembrane helix</keyword>
<keyword evidence="2" id="KW-0472">Membrane</keyword>
<feature type="transmembrane region" description="Helical" evidence="2">
    <location>
        <begin position="90"/>
        <end position="111"/>
    </location>
</feature>
<protein>
    <recommendedName>
        <fullName evidence="6">Cytochrome b561 domain-containing protein</fullName>
    </recommendedName>
</protein>
<evidence type="ECO:0000313" key="5">
    <source>
        <dbReference type="Proteomes" id="UP000235786"/>
    </source>
</evidence>
<dbReference type="PANTHER" id="PTHR47797:SF1">
    <property type="entry name" value="CYTOCHROME B561 DOMAIN-CONTAINING PROTEIN-RELATED"/>
    <property type="match status" value="1"/>
</dbReference>
<dbReference type="Proteomes" id="UP000235786">
    <property type="component" value="Unassembled WGS sequence"/>
</dbReference>